<sequence>MEKNLLFFLDTDDRASPFDIYMGYEAGFDIVIPYPKVTADETEELVQDIIFPGGPQGVKQVSIFIGGSEFDKVTDVLETAKEAMFEPFEASIVVDPQGAYTTASALVSKAEASLSKIREGGLEGKKVTIVAGTVPVGQIAAELCANAGAETLITETWGKVADQLDDIAEEVSERVGTEVEGMVTTNDETKYEAIKDADVILSTGAEGIRTISEDVLEKLDGKPRVICDTNAVPPTGIEGLDPNDDMERINENLYGIGALAIGNLKKKIELTLLEQAKQAGKGIYDHQNAFELAREKVVAVPEITS</sequence>
<dbReference type="InterPro" id="IPR036291">
    <property type="entry name" value="NAD(P)-bd_dom_sf"/>
</dbReference>
<evidence type="ECO:0000313" key="3">
    <source>
        <dbReference type="Proteomes" id="UP000070414"/>
    </source>
</evidence>
<dbReference type="AlphaFoldDB" id="A0A133UUB6"/>
<reference evidence="2 3" key="1">
    <citation type="journal article" date="2016" name="Sci. Rep.">
        <title>Metabolic traits of an uncultured archaeal lineage -MSBL1- from brine pools of the Red Sea.</title>
        <authorList>
            <person name="Mwirichia R."/>
            <person name="Alam I."/>
            <person name="Rashid M."/>
            <person name="Vinu M."/>
            <person name="Ba-Alawi W."/>
            <person name="Anthony Kamau A."/>
            <person name="Kamanda Ngugi D."/>
            <person name="Goker M."/>
            <person name="Klenk H.P."/>
            <person name="Bajic V."/>
            <person name="Stingl U."/>
        </authorList>
    </citation>
    <scope>NUCLEOTIDE SEQUENCE [LARGE SCALE GENOMIC DNA]</scope>
    <source>
        <strain evidence="2">SCGC-AAA259I14</strain>
    </source>
</reference>
<accession>A0A133UUB6</accession>
<dbReference type="InterPro" id="IPR046346">
    <property type="entry name" value="Aminoacid_DH-like_N_sf"/>
</dbReference>
<name>A0A133UUB6_9EURY</name>
<dbReference type="InterPro" id="IPR037089">
    <property type="entry name" value="Methyl-teptahyd_DH_N_sf"/>
</dbReference>
<dbReference type="Proteomes" id="UP000070414">
    <property type="component" value="Unassembled WGS sequence"/>
</dbReference>
<comment type="caution">
    <text evidence="2">The sequence shown here is derived from an EMBL/GenBank/DDBJ whole genome shotgun (WGS) entry which is preliminary data.</text>
</comment>
<dbReference type="SUPFAM" id="SSF53223">
    <property type="entry name" value="Aminoacid dehydrogenase-like, N-terminal domain"/>
    <property type="match status" value="1"/>
</dbReference>
<dbReference type="SUPFAM" id="SSF51735">
    <property type="entry name" value="NAD(P)-binding Rossmann-fold domains"/>
    <property type="match status" value="1"/>
</dbReference>
<dbReference type="InterPro" id="IPR015259">
    <property type="entry name" value="Methyl-teptahyd_DH_N"/>
</dbReference>
<dbReference type="EMBL" id="LHXS01000004">
    <property type="protein sequence ID" value="KXA97720.1"/>
    <property type="molecule type" value="Genomic_DNA"/>
</dbReference>
<evidence type="ECO:0000259" key="1">
    <source>
        <dbReference type="Pfam" id="PF09176"/>
    </source>
</evidence>
<protein>
    <recommendedName>
        <fullName evidence="1">Methylene-tetrahydromethanopterin dehydrogenase N-terminal domain-containing protein</fullName>
    </recommendedName>
</protein>
<feature type="domain" description="Methylene-tetrahydromethanopterin dehydrogenase N-terminal" evidence="1">
    <location>
        <begin position="17"/>
        <end position="96"/>
    </location>
</feature>
<dbReference type="Gene3D" id="3.40.50.720">
    <property type="entry name" value="NAD(P)-binding Rossmann-like Domain"/>
    <property type="match status" value="1"/>
</dbReference>
<evidence type="ECO:0000313" key="2">
    <source>
        <dbReference type="EMBL" id="KXA97720.1"/>
    </source>
</evidence>
<keyword evidence="3" id="KW-1185">Reference proteome</keyword>
<gene>
    <name evidence="2" type="ORF">AKJ38_00470</name>
</gene>
<dbReference type="Gene3D" id="3.40.50.10280">
    <property type="entry name" value="Methylene-tetrahydromethanopterin dehydrogenase, N-terminal domain"/>
    <property type="match status" value="1"/>
</dbReference>
<organism evidence="2 3">
    <name type="scientific">candidate division MSBL1 archaeon SCGC-AAA259I14</name>
    <dbReference type="NCBI Taxonomy" id="1698268"/>
    <lineage>
        <taxon>Archaea</taxon>
        <taxon>Methanobacteriati</taxon>
        <taxon>Methanobacteriota</taxon>
        <taxon>candidate division MSBL1</taxon>
    </lineage>
</organism>
<dbReference type="Pfam" id="PF09176">
    <property type="entry name" value="Mpt_N"/>
    <property type="match status" value="1"/>
</dbReference>
<proteinExistence type="predicted"/>